<dbReference type="GO" id="GO:0003712">
    <property type="term" value="F:transcription coregulator activity"/>
    <property type="evidence" value="ECO:0007669"/>
    <property type="project" value="TreeGrafter"/>
</dbReference>
<dbReference type="GO" id="GO:0005634">
    <property type="term" value="C:nucleus"/>
    <property type="evidence" value="ECO:0007669"/>
    <property type="project" value="TreeGrafter"/>
</dbReference>
<dbReference type="PROSITE" id="PS50088">
    <property type="entry name" value="ANK_REPEAT"/>
    <property type="match status" value="1"/>
</dbReference>
<dbReference type="InterPro" id="IPR036770">
    <property type="entry name" value="Ankyrin_rpt-contain_sf"/>
</dbReference>
<dbReference type="SUPFAM" id="SSF48403">
    <property type="entry name" value="Ankyrin repeat"/>
    <property type="match status" value="1"/>
</dbReference>
<dbReference type="PANTHER" id="PTHR23335:SF0">
    <property type="entry name" value="CALMODULIN-BINDING TRANSCRIPTION ACTIVATOR 2-LIKE ISOFORM X1"/>
    <property type="match status" value="1"/>
</dbReference>
<proteinExistence type="predicted"/>
<evidence type="ECO:0000313" key="4">
    <source>
        <dbReference type="Proteomes" id="UP001180020"/>
    </source>
</evidence>
<reference evidence="3" key="2">
    <citation type="submission" date="2023-06" db="EMBL/GenBank/DDBJ databases">
        <authorList>
            <person name="Ma L."/>
            <person name="Liu K.-W."/>
            <person name="Li Z."/>
            <person name="Hsiao Y.-Y."/>
            <person name="Qi Y."/>
            <person name="Fu T."/>
            <person name="Tang G."/>
            <person name="Zhang D."/>
            <person name="Sun W.-H."/>
            <person name="Liu D.-K."/>
            <person name="Li Y."/>
            <person name="Chen G.-Z."/>
            <person name="Liu X.-D."/>
            <person name="Liao X.-Y."/>
            <person name="Jiang Y.-T."/>
            <person name="Yu X."/>
            <person name="Hao Y."/>
            <person name="Huang J."/>
            <person name="Zhao X.-W."/>
            <person name="Ke S."/>
            <person name="Chen Y.-Y."/>
            <person name="Wu W.-L."/>
            <person name="Hsu J.-L."/>
            <person name="Lin Y.-F."/>
            <person name="Huang M.-D."/>
            <person name="Li C.-Y."/>
            <person name="Huang L."/>
            <person name="Wang Z.-W."/>
            <person name="Zhao X."/>
            <person name="Zhong W.-Y."/>
            <person name="Peng D.-H."/>
            <person name="Ahmad S."/>
            <person name="Lan S."/>
            <person name="Zhang J.-S."/>
            <person name="Tsai W.-C."/>
            <person name="Van De Peer Y."/>
            <person name="Liu Z.-J."/>
        </authorList>
    </citation>
    <scope>NUCLEOTIDE SEQUENCE</scope>
    <source>
        <strain evidence="3">CP</strain>
        <tissue evidence="3">Leaves</tissue>
    </source>
</reference>
<evidence type="ECO:0000256" key="2">
    <source>
        <dbReference type="PROSITE-ProRule" id="PRU00023"/>
    </source>
</evidence>
<feature type="repeat" description="ANK" evidence="2">
    <location>
        <begin position="251"/>
        <end position="283"/>
    </location>
</feature>
<dbReference type="PANTHER" id="PTHR23335">
    <property type="entry name" value="CALMODULIN-BINDING TRANSCRIPTION ACTIVATOR CAMTA"/>
    <property type="match status" value="1"/>
</dbReference>
<keyword evidence="1 2" id="KW-0040">ANK repeat</keyword>
<evidence type="ECO:0000256" key="1">
    <source>
        <dbReference type="ARBA" id="ARBA00023043"/>
    </source>
</evidence>
<dbReference type="GO" id="GO:0006357">
    <property type="term" value="P:regulation of transcription by RNA polymerase II"/>
    <property type="evidence" value="ECO:0007669"/>
    <property type="project" value="TreeGrafter"/>
</dbReference>
<evidence type="ECO:0000313" key="3">
    <source>
        <dbReference type="EMBL" id="KAK1293055.1"/>
    </source>
</evidence>
<dbReference type="GO" id="GO:0003690">
    <property type="term" value="F:double-stranded DNA binding"/>
    <property type="evidence" value="ECO:0007669"/>
    <property type="project" value="TreeGrafter"/>
</dbReference>
<dbReference type="AlphaFoldDB" id="A0AAV9CVX8"/>
<accession>A0AAV9CVX8</accession>
<organism evidence="3 4">
    <name type="scientific">Acorus calamus</name>
    <name type="common">Sweet flag</name>
    <dbReference type="NCBI Taxonomy" id="4465"/>
    <lineage>
        <taxon>Eukaryota</taxon>
        <taxon>Viridiplantae</taxon>
        <taxon>Streptophyta</taxon>
        <taxon>Embryophyta</taxon>
        <taxon>Tracheophyta</taxon>
        <taxon>Spermatophyta</taxon>
        <taxon>Magnoliopsida</taxon>
        <taxon>Liliopsida</taxon>
        <taxon>Acoraceae</taxon>
        <taxon>Acorus</taxon>
    </lineage>
</organism>
<dbReference type="SUPFAM" id="SSF81296">
    <property type="entry name" value="E set domains"/>
    <property type="match status" value="1"/>
</dbReference>
<name>A0AAV9CVX8_ACOCL</name>
<dbReference type="EMBL" id="JAUJYO010000017">
    <property type="protein sequence ID" value="KAK1293055.1"/>
    <property type="molecule type" value="Genomic_DNA"/>
</dbReference>
<protein>
    <submittedName>
        <fullName evidence="3">Calmodulin-binding transcription activator 3</fullName>
    </submittedName>
</protein>
<comment type="caution">
    <text evidence="3">The sequence shown here is derived from an EMBL/GenBank/DDBJ whole genome shotgun (WGS) entry which is preliminary data.</text>
</comment>
<dbReference type="SMART" id="SM00248">
    <property type="entry name" value="ANK"/>
    <property type="match status" value="1"/>
</dbReference>
<reference evidence="3" key="1">
    <citation type="journal article" date="2023" name="Nat. Commun.">
        <title>Diploid and tetraploid genomes of Acorus and the evolution of monocots.</title>
        <authorList>
            <person name="Ma L."/>
            <person name="Liu K.W."/>
            <person name="Li Z."/>
            <person name="Hsiao Y.Y."/>
            <person name="Qi Y."/>
            <person name="Fu T."/>
            <person name="Tang G.D."/>
            <person name="Zhang D."/>
            <person name="Sun W.H."/>
            <person name="Liu D.K."/>
            <person name="Li Y."/>
            <person name="Chen G.Z."/>
            <person name="Liu X.D."/>
            <person name="Liao X.Y."/>
            <person name="Jiang Y.T."/>
            <person name="Yu X."/>
            <person name="Hao Y."/>
            <person name="Huang J."/>
            <person name="Zhao X.W."/>
            <person name="Ke S."/>
            <person name="Chen Y.Y."/>
            <person name="Wu W.L."/>
            <person name="Hsu J.L."/>
            <person name="Lin Y.F."/>
            <person name="Huang M.D."/>
            <person name="Li C.Y."/>
            <person name="Huang L."/>
            <person name="Wang Z.W."/>
            <person name="Zhao X."/>
            <person name="Zhong W.Y."/>
            <person name="Peng D.H."/>
            <person name="Ahmad S."/>
            <person name="Lan S."/>
            <person name="Zhang J.S."/>
            <person name="Tsai W.C."/>
            <person name="Van de Peer Y."/>
            <person name="Liu Z.J."/>
        </authorList>
    </citation>
    <scope>NUCLEOTIDE SEQUENCE</scope>
    <source>
        <strain evidence="3">CP</strain>
    </source>
</reference>
<dbReference type="Pfam" id="PF12796">
    <property type="entry name" value="Ank_2"/>
    <property type="match status" value="1"/>
</dbReference>
<dbReference type="InterPro" id="IPR002110">
    <property type="entry name" value="Ankyrin_rpt"/>
</dbReference>
<dbReference type="InterPro" id="IPR013783">
    <property type="entry name" value="Ig-like_fold"/>
</dbReference>
<dbReference type="PROSITE" id="PS50297">
    <property type="entry name" value="ANK_REP_REGION"/>
    <property type="match status" value="1"/>
</dbReference>
<gene>
    <name evidence="3" type="primary">CMTA3</name>
    <name evidence="3" type="ORF">QJS10_CPB17g00944</name>
</gene>
<dbReference type="InterPro" id="IPR014756">
    <property type="entry name" value="Ig_E-set"/>
</dbReference>
<dbReference type="Gene3D" id="2.60.40.10">
    <property type="entry name" value="Immunoglobulins"/>
    <property type="match status" value="1"/>
</dbReference>
<dbReference type="Gene3D" id="1.25.40.20">
    <property type="entry name" value="Ankyrin repeat-containing domain"/>
    <property type="match status" value="1"/>
</dbReference>
<keyword evidence="4" id="KW-1185">Reference proteome</keyword>
<sequence length="421" mass="48037">METWEWESHHRKGLDIQNEKQIPMQSDIDPSGASFTEGPLFRIFDCIPDWGLPDEETKVMVIVEILDGVNLPSTMKWFCKFGEVEVPGKLLTPNTLRCFAPPHGPGRIPIYVTYGNGRPCSNVFEFEYVHKNCTQLSDEKKFQQRILHMMKLEPRSMQTELEVTLWKTLRIARYFRYKFNRNDPGASTFERDLKVEFFEWLIISVHKEDNKLNVLDEEGQGIIHLLSALGYQWAIRPLVAAGANPNFRDAHGWTALHWAASYGREETVVTLIRLGAAPDALDDPTSEFPEGRAASDLASIRGHDSIARYLAETHPTRQHSHLTLEKTVMDDGVSSTTAADKSMVSQQSCYHVIGIHRYFWECQKELVKCRDENSVIRCVETLVASLNEKTDCSIDPLCCSCKIPEKHRSLKVPNRIVKTSD</sequence>
<dbReference type="Proteomes" id="UP001180020">
    <property type="component" value="Unassembled WGS sequence"/>
</dbReference>